<dbReference type="InterPro" id="IPR013783">
    <property type="entry name" value="Ig-like_fold"/>
</dbReference>
<dbReference type="SUPFAM" id="SSF81296">
    <property type="entry name" value="E set domains"/>
    <property type="match status" value="2"/>
</dbReference>
<feature type="domain" description="Surface glycan-binding protein B xyloglucan binding" evidence="2">
    <location>
        <begin position="204"/>
        <end position="377"/>
    </location>
</feature>
<name>A0A1M5CCJ7_9BACT</name>
<dbReference type="InterPro" id="IPR014756">
    <property type="entry name" value="Ig_E-set"/>
</dbReference>
<evidence type="ECO:0000313" key="4">
    <source>
        <dbReference type="Proteomes" id="UP000184368"/>
    </source>
</evidence>
<dbReference type="GO" id="GO:0030247">
    <property type="term" value="F:polysaccharide binding"/>
    <property type="evidence" value="ECO:0007669"/>
    <property type="project" value="InterPro"/>
</dbReference>
<keyword evidence="4" id="KW-1185">Reference proteome</keyword>
<evidence type="ECO:0000313" key="3">
    <source>
        <dbReference type="EMBL" id="SHF52473.1"/>
    </source>
</evidence>
<organism evidence="3 4">
    <name type="scientific">Cnuella takakiae</name>
    <dbReference type="NCBI Taxonomy" id="1302690"/>
    <lineage>
        <taxon>Bacteria</taxon>
        <taxon>Pseudomonadati</taxon>
        <taxon>Bacteroidota</taxon>
        <taxon>Chitinophagia</taxon>
        <taxon>Chitinophagales</taxon>
        <taxon>Chitinophagaceae</taxon>
        <taxon>Cnuella</taxon>
    </lineage>
</organism>
<dbReference type="Proteomes" id="UP000184368">
    <property type="component" value="Unassembled WGS sequence"/>
</dbReference>
<accession>A0A1M5CCJ7</accession>
<gene>
    <name evidence="3" type="ORF">SAMN05444008_1096</name>
</gene>
<proteinExistence type="predicted"/>
<protein>
    <recommendedName>
        <fullName evidence="2">Surface glycan-binding protein B xyloglucan binding domain-containing protein</fullName>
    </recommendedName>
</protein>
<evidence type="ECO:0000259" key="2">
    <source>
        <dbReference type="Pfam" id="PF18329"/>
    </source>
</evidence>
<dbReference type="RefSeq" id="WP_073043650.1">
    <property type="nucleotide sequence ID" value="NZ_FQUO01000009.1"/>
</dbReference>
<dbReference type="PROSITE" id="PS51257">
    <property type="entry name" value="PROKAR_LIPOPROTEIN"/>
    <property type="match status" value="1"/>
</dbReference>
<evidence type="ECO:0000256" key="1">
    <source>
        <dbReference type="SAM" id="SignalP"/>
    </source>
</evidence>
<keyword evidence="1" id="KW-0732">Signal</keyword>
<sequence length="381" mass="42075">MKSLNKVLLLLLLAIGVAGVLQSCKKDDDEGGRPVINYVRITRPESSDSLLVGAAQGQLIAVVGNNLKNAVAVWFNDQQAMLTPTYITNTSLLVSVPSQIPMEVTNKMKIYFKNGDSLLHNFEVQIGEPVLNSMVSEYVNAGNVATIKGNFFYAPLTVTFTGGATGELVAVDDEELQVRIPANAQPGPITVKTNFGETKSDFWFRDNRNLLITSDPWTGWWGQDMVVPGTSPLAISGNFLRITKNIGAWAWTEFAGGKEDALATSKNIPDDAVLNPDKYNMKFEVNTLKPYNGNRIKFMIGQVNSPDPNWDVEPYFWEPPFDTKGQWQTVVIPFNEVVAKYATNWGVRPQGYGVKIWFHGPGALDADIAFDNLRVVPKVDK</sequence>
<feature type="signal peptide" evidence="1">
    <location>
        <begin position="1"/>
        <end position="23"/>
    </location>
</feature>
<dbReference type="EMBL" id="FQUO01000009">
    <property type="protein sequence ID" value="SHF52473.1"/>
    <property type="molecule type" value="Genomic_DNA"/>
</dbReference>
<dbReference type="InterPro" id="IPR040475">
    <property type="entry name" value="SGBP_B_XBD"/>
</dbReference>
<feature type="chain" id="PRO_5012815863" description="Surface glycan-binding protein B xyloglucan binding domain-containing protein" evidence="1">
    <location>
        <begin position="24"/>
        <end position="381"/>
    </location>
</feature>
<dbReference type="Pfam" id="PF18329">
    <property type="entry name" value="SGBP_B_XBD"/>
    <property type="match status" value="1"/>
</dbReference>
<dbReference type="STRING" id="1302690.BUE76_07515"/>
<dbReference type="Gene3D" id="2.60.40.10">
    <property type="entry name" value="Immunoglobulins"/>
    <property type="match status" value="2"/>
</dbReference>
<dbReference type="AlphaFoldDB" id="A0A1M5CCJ7"/>
<dbReference type="CDD" id="cd00102">
    <property type="entry name" value="IPT"/>
    <property type="match status" value="1"/>
</dbReference>
<dbReference type="OrthoDB" id="660167at2"/>
<reference evidence="3 4" key="1">
    <citation type="submission" date="2016-11" db="EMBL/GenBank/DDBJ databases">
        <authorList>
            <person name="Jaros S."/>
            <person name="Januszkiewicz K."/>
            <person name="Wedrychowicz H."/>
        </authorList>
    </citation>
    <scope>NUCLEOTIDE SEQUENCE [LARGE SCALE GENOMIC DNA]</scope>
    <source>
        <strain evidence="3 4">DSM 26897</strain>
    </source>
</reference>